<proteinExistence type="predicted"/>
<accession>A0ABU0NJ19</accession>
<evidence type="ECO:0000313" key="2">
    <source>
        <dbReference type="Proteomes" id="UP001230654"/>
    </source>
</evidence>
<name>A0ABU0NJ19_STRRH</name>
<organism evidence="1 2">
    <name type="scientific">Streptomyces rishiriensis</name>
    <dbReference type="NCBI Taxonomy" id="68264"/>
    <lineage>
        <taxon>Bacteria</taxon>
        <taxon>Bacillati</taxon>
        <taxon>Actinomycetota</taxon>
        <taxon>Actinomycetes</taxon>
        <taxon>Kitasatosporales</taxon>
        <taxon>Streptomycetaceae</taxon>
        <taxon>Streptomyces</taxon>
    </lineage>
</organism>
<sequence>MTEGQSLVRGCLRRDRPGPYQIQAAIQAVHSDAPTAADTDWRQILRLYDQLMECAPSPVVALNRAVAVAETEGPGRALGLVDALDLHGYHVWHAVRADLLRRLDRRTEAAGAYEAALALSENPAERAFLDRRRRALAGDVAG</sequence>
<dbReference type="PANTHER" id="PTHR47756:SF2">
    <property type="entry name" value="BLL6612 PROTEIN"/>
    <property type="match status" value="1"/>
</dbReference>
<dbReference type="Proteomes" id="UP001230654">
    <property type="component" value="Unassembled WGS sequence"/>
</dbReference>
<comment type="caution">
    <text evidence="1">The sequence shown here is derived from an EMBL/GenBank/DDBJ whole genome shotgun (WGS) entry which is preliminary data.</text>
</comment>
<gene>
    <name evidence="1" type="ORF">QF030_001282</name>
</gene>
<reference evidence="1 2" key="1">
    <citation type="submission" date="2023-07" db="EMBL/GenBank/DDBJ databases">
        <title>Comparative genomics of wheat-associated soil bacteria to identify genetic determinants of phenazine resistance.</title>
        <authorList>
            <person name="Mouncey N."/>
        </authorList>
    </citation>
    <scope>NUCLEOTIDE SEQUENCE [LARGE SCALE GENOMIC DNA]</scope>
    <source>
        <strain evidence="1 2">B2I6</strain>
    </source>
</reference>
<dbReference type="PANTHER" id="PTHR47756">
    <property type="entry name" value="BLL6612 PROTEIN-RELATED"/>
    <property type="match status" value="1"/>
</dbReference>
<keyword evidence="2" id="KW-1185">Reference proteome</keyword>
<dbReference type="EMBL" id="JAUSWV010000002">
    <property type="protein sequence ID" value="MDQ0579104.1"/>
    <property type="molecule type" value="Genomic_DNA"/>
</dbReference>
<evidence type="ECO:0000313" key="1">
    <source>
        <dbReference type="EMBL" id="MDQ0579104.1"/>
    </source>
</evidence>
<protein>
    <submittedName>
        <fullName evidence="1">RNA polymerase sigma factor</fullName>
    </submittedName>
</protein>